<comment type="caution">
    <text evidence="3">The sequence shown here is derived from an EMBL/GenBank/DDBJ whole genome shotgun (WGS) entry which is preliminary data.</text>
</comment>
<evidence type="ECO:0000256" key="2">
    <source>
        <dbReference type="SAM" id="Phobius"/>
    </source>
</evidence>
<keyword evidence="2" id="KW-0812">Transmembrane</keyword>
<accession>A0ABS1EQ67</accession>
<name>A0ABS1EQ67_9CLOT</name>
<dbReference type="EMBL" id="JAENHN010000037">
    <property type="protein sequence ID" value="MBK1811497.1"/>
    <property type="molecule type" value="Genomic_DNA"/>
</dbReference>
<keyword evidence="2" id="KW-1133">Transmembrane helix</keyword>
<dbReference type="Proteomes" id="UP000596739">
    <property type="component" value="Unassembled WGS sequence"/>
</dbReference>
<dbReference type="InterPro" id="IPR047928">
    <property type="entry name" value="Perm_prefix_1"/>
</dbReference>
<feature type="transmembrane region" description="Helical" evidence="2">
    <location>
        <begin position="230"/>
        <end position="252"/>
    </location>
</feature>
<organism evidence="3 4">
    <name type="scientific">Clostridium yunnanense</name>
    <dbReference type="NCBI Taxonomy" id="2800325"/>
    <lineage>
        <taxon>Bacteria</taxon>
        <taxon>Bacillati</taxon>
        <taxon>Bacillota</taxon>
        <taxon>Clostridia</taxon>
        <taxon>Eubacteriales</taxon>
        <taxon>Clostridiaceae</taxon>
        <taxon>Clostridium</taxon>
    </lineage>
</organism>
<gene>
    <name evidence="3" type="ORF">JHL18_12785</name>
</gene>
<evidence type="ECO:0000313" key="4">
    <source>
        <dbReference type="Proteomes" id="UP000596739"/>
    </source>
</evidence>
<keyword evidence="4" id="KW-1185">Reference proteome</keyword>
<proteinExistence type="predicted"/>
<protein>
    <recommendedName>
        <fullName evidence="5">DUF1700 domain-containing protein</fullName>
    </recommendedName>
</protein>
<feature type="transmembrane region" description="Helical" evidence="2">
    <location>
        <begin position="286"/>
        <end position="302"/>
    </location>
</feature>
<feature type="region of interest" description="Disordered" evidence="1">
    <location>
        <begin position="183"/>
        <end position="208"/>
    </location>
</feature>
<evidence type="ECO:0008006" key="5">
    <source>
        <dbReference type="Google" id="ProtNLM"/>
    </source>
</evidence>
<evidence type="ECO:0000256" key="1">
    <source>
        <dbReference type="SAM" id="MobiDB-lite"/>
    </source>
</evidence>
<feature type="transmembrane region" description="Helical" evidence="2">
    <location>
        <begin position="80"/>
        <end position="102"/>
    </location>
</feature>
<evidence type="ECO:0000313" key="3">
    <source>
        <dbReference type="EMBL" id="MBK1811497.1"/>
    </source>
</evidence>
<sequence>MNIESYVEKVYKNFDGNNEEVKVLKEEMKGHLYDSVRDLMSQGHSEKESIKIAIRNFGDEDVFTNELEEIVSRQKKYTNILLKIAIVVFVIGGIVRIAGVIAQEKFQKEYYESLPMTQSKMEQKIEDVIKDKVELSESDKTMITKMLNEYNDINDNGLYFVEINKNGQSYYKYERTASQELIKNSGEGETGQDKSGWSIHRKHTDTDSYRSDSIERGVSEVQYYSNTVHFLLKNVGFLLITLSWMLVLIYYTQKFILEKRNMKILIAMLSVETIISFAAFTSDKEIIVPVVLIFIVLNRYLFRIKRDKDNTALSPQGAN</sequence>
<dbReference type="NCBIfam" id="NF038403">
    <property type="entry name" value="perm_prefix_1"/>
    <property type="match status" value="1"/>
</dbReference>
<feature type="transmembrane region" description="Helical" evidence="2">
    <location>
        <begin position="264"/>
        <end position="280"/>
    </location>
</feature>
<keyword evidence="2" id="KW-0472">Membrane</keyword>
<reference evidence="4" key="1">
    <citation type="submission" date="2021-01" db="EMBL/GenBank/DDBJ databases">
        <title>Genome public.</title>
        <authorList>
            <person name="Liu C."/>
            <person name="Sun Q."/>
        </authorList>
    </citation>
    <scope>NUCLEOTIDE SEQUENCE [LARGE SCALE GENOMIC DNA]</scope>
    <source>
        <strain evidence="4">YIM B02505</strain>
    </source>
</reference>
<dbReference type="RefSeq" id="WP_200269742.1">
    <property type="nucleotide sequence ID" value="NZ_JAENHN010000037.1"/>
</dbReference>